<dbReference type="InterPro" id="IPR000182">
    <property type="entry name" value="GNAT_dom"/>
</dbReference>
<sequence>MATVTVRPMTADEFEDWMDALAQEYAHEQVTAGRWEADGSVERARLENARLLPQGVETPRMLVLCGLDAGGRRVGRAWVALDHPRGAPGVAFLYDIEVHADRRGEGLGSGLLAAVEEATREAGAAALELNVFGGNRRAIGMYERAGYDVVTQQMRKHL</sequence>
<dbReference type="InterPro" id="IPR016181">
    <property type="entry name" value="Acyl_CoA_acyltransferase"/>
</dbReference>
<reference evidence="4 5" key="1">
    <citation type="submission" date="2021-04" db="EMBL/GenBank/DDBJ databases">
        <title>Whole genome analysis of root endophytic bacterium Microbacterium paraoxydans ku-mp colonizing RP-bio226 rice variety.</title>
        <authorList>
            <person name="Ulaganathan K."/>
            <person name="Latha B."/>
        </authorList>
    </citation>
    <scope>NUCLEOTIDE SEQUENCE [LARGE SCALE GENOMIC DNA]</scope>
    <source>
        <strain evidence="5">ku-mp</strain>
    </source>
</reference>
<evidence type="ECO:0000313" key="4">
    <source>
        <dbReference type="EMBL" id="MBS0024601.1"/>
    </source>
</evidence>
<keyword evidence="5" id="KW-1185">Reference proteome</keyword>
<accession>A0ABS5INT6</accession>
<dbReference type="Pfam" id="PF00583">
    <property type="entry name" value="Acetyltransf_1"/>
    <property type="match status" value="1"/>
</dbReference>
<dbReference type="PROSITE" id="PS51186">
    <property type="entry name" value="GNAT"/>
    <property type="match status" value="1"/>
</dbReference>
<gene>
    <name evidence="4" type="ORF">KE274_10810</name>
</gene>
<evidence type="ECO:0000313" key="5">
    <source>
        <dbReference type="Proteomes" id="UP000678243"/>
    </source>
</evidence>
<feature type="domain" description="N-acetyltransferase" evidence="3">
    <location>
        <begin position="4"/>
        <end position="158"/>
    </location>
</feature>
<comment type="caution">
    <text evidence="4">The sequence shown here is derived from an EMBL/GenBank/DDBJ whole genome shotgun (WGS) entry which is preliminary data.</text>
</comment>
<evidence type="ECO:0000259" key="3">
    <source>
        <dbReference type="PROSITE" id="PS51186"/>
    </source>
</evidence>
<dbReference type="SUPFAM" id="SSF55729">
    <property type="entry name" value="Acyl-CoA N-acyltransferases (Nat)"/>
    <property type="match status" value="1"/>
</dbReference>
<organism evidence="4 5">
    <name type="scientific">Microbacterium paraoxydans</name>
    <dbReference type="NCBI Taxonomy" id="199592"/>
    <lineage>
        <taxon>Bacteria</taxon>
        <taxon>Bacillati</taxon>
        <taxon>Actinomycetota</taxon>
        <taxon>Actinomycetes</taxon>
        <taxon>Micrococcales</taxon>
        <taxon>Microbacteriaceae</taxon>
        <taxon>Microbacterium</taxon>
    </lineage>
</organism>
<keyword evidence="1" id="KW-0808">Transferase</keyword>
<name>A0ABS5INT6_9MICO</name>
<dbReference type="InterPro" id="IPR050832">
    <property type="entry name" value="Bact_Acetyltransf"/>
</dbReference>
<keyword evidence="2" id="KW-0012">Acyltransferase</keyword>
<dbReference type="EMBL" id="JAGTUK010000003">
    <property type="protein sequence ID" value="MBS0024601.1"/>
    <property type="molecule type" value="Genomic_DNA"/>
</dbReference>
<protein>
    <submittedName>
        <fullName evidence="4">GNAT family N-acetyltransferase</fullName>
    </submittedName>
</protein>
<dbReference type="RefSeq" id="WP_211543638.1">
    <property type="nucleotide sequence ID" value="NZ_JAGTUK010000003.1"/>
</dbReference>
<dbReference type="PANTHER" id="PTHR43877">
    <property type="entry name" value="AMINOALKYLPHOSPHONATE N-ACETYLTRANSFERASE-RELATED-RELATED"/>
    <property type="match status" value="1"/>
</dbReference>
<dbReference type="Proteomes" id="UP000678243">
    <property type="component" value="Unassembled WGS sequence"/>
</dbReference>
<evidence type="ECO:0000256" key="1">
    <source>
        <dbReference type="ARBA" id="ARBA00022679"/>
    </source>
</evidence>
<dbReference type="Gene3D" id="3.40.630.30">
    <property type="match status" value="1"/>
</dbReference>
<evidence type="ECO:0000256" key="2">
    <source>
        <dbReference type="ARBA" id="ARBA00023315"/>
    </source>
</evidence>
<proteinExistence type="predicted"/>
<dbReference type="CDD" id="cd04301">
    <property type="entry name" value="NAT_SF"/>
    <property type="match status" value="1"/>
</dbReference>